<feature type="domain" description="Integral membrane bound transporter" evidence="8">
    <location>
        <begin position="348"/>
        <end position="470"/>
    </location>
</feature>
<evidence type="ECO:0000256" key="4">
    <source>
        <dbReference type="ARBA" id="ARBA00022989"/>
    </source>
</evidence>
<comment type="similarity">
    <text evidence="6">Belongs to the YccS/YhfK family.</text>
</comment>
<organism evidence="9 10">
    <name type="scientific">Streptomyces gibsoniae</name>
    <dbReference type="NCBI Taxonomy" id="3075529"/>
    <lineage>
        <taxon>Bacteria</taxon>
        <taxon>Bacillati</taxon>
        <taxon>Actinomycetota</taxon>
        <taxon>Actinomycetes</taxon>
        <taxon>Kitasatosporales</taxon>
        <taxon>Streptomycetaceae</taxon>
        <taxon>Streptomyces</taxon>
    </lineage>
</organism>
<proteinExistence type="inferred from homology"/>
<dbReference type="PANTHER" id="PTHR30509">
    <property type="entry name" value="P-HYDROXYBENZOIC ACID EFFLUX PUMP SUBUNIT-RELATED"/>
    <property type="match status" value="1"/>
</dbReference>
<keyword evidence="10" id="KW-1185">Reference proteome</keyword>
<evidence type="ECO:0000256" key="1">
    <source>
        <dbReference type="ARBA" id="ARBA00004651"/>
    </source>
</evidence>
<feature type="transmembrane region" description="Helical" evidence="7">
    <location>
        <begin position="382"/>
        <end position="402"/>
    </location>
</feature>
<feature type="transmembrane region" description="Helical" evidence="7">
    <location>
        <begin position="94"/>
        <end position="112"/>
    </location>
</feature>
<evidence type="ECO:0000259" key="8">
    <source>
        <dbReference type="Pfam" id="PF13515"/>
    </source>
</evidence>
<keyword evidence="5 7" id="KW-0472">Membrane</keyword>
<keyword evidence="2" id="KW-1003">Cell membrane</keyword>
<feature type="transmembrane region" description="Helical" evidence="7">
    <location>
        <begin position="335"/>
        <end position="355"/>
    </location>
</feature>
<sequence length="579" mass="60806">MTTWLCQTLSTARAGFPLAAALRGVVALALPLLLGLWTGHMLLAVLAGIGALWGVGQDSSSPYRSRMQRLLAAGLASALGLLIGELALRSGHTAAVGGCLVASALVGGLISLRGPILSVTGMQLLLGTTVGSGITLSKPWWQPPLALLSGVLLVTFLSTSPWLWRRHRIESDAVRAVYRAAAHALAAVGTPHAEAARRSMTLALNDAHDVMAPDLTAATRHQPEAPDTRRILDALGLAVRLGEVVSALVWEGRQRPLPHGVADLPLRMAERLLPRGGTATEWGLVPAENAVPASDRRAPAVRALLDLCETADVEAGADVVLSLPARPWPGRTVRLRYAILLAACVLVAYSSALLLHGPRGYWLPMTVAFIYKPDFGPVLRRALHRCIGTVIGVIAIGAVAVLTGNTPYALIGTVAVFGALMAVGVRHHYAVATTGLTGIVFVLVDLLGDHRPLYGTRILDTTLAAAIVLVANFLVWPHSAGSWAAAQTDAALLAVRRYRDLAPTATASQRQTLRRAAYQRLADARCAAAQAHAEAGPPKRSLPDWEATIIAAEQVCDAVTAQALTDTGGSAGDHAPSCR</sequence>
<reference evidence="10" key="1">
    <citation type="submission" date="2023-07" db="EMBL/GenBank/DDBJ databases">
        <title>30 novel species of actinomycetes from the DSMZ collection.</title>
        <authorList>
            <person name="Nouioui I."/>
        </authorList>
    </citation>
    <scope>NUCLEOTIDE SEQUENCE [LARGE SCALE GENOMIC DNA]</scope>
    <source>
        <strain evidence="10">DSM 41699</strain>
    </source>
</reference>
<protein>
    <submittedName>
        <fullName evidence="9">FUSC family protein</fullName>
    </submittedName>
</protein>
<feature type="transmembrane region" description="Helical" evidence="7">
    <location>
        <begin position="24"/>
        <end position="49"/>
    </location>
</feature>
<feature type="transmembrane region" description="Helical" evidence="7">
    <location>
        <begin position="70"/>
        <end position="88"/>
    </location>
</feature>
<dbReference type="Pfam" id="PF13515">
    <property type="entry name" value="FUSC_2"/>
    <property type="match status" value="1"/>
</dbReference>
<comment type="subcellular location">
    <subcellularLocation>
        <location evidence="1">Cell membrane</location>
        <topology evidence="1">Multi-pass membrane protein</topology>
    </subcellularLocation>
</comment>
<feature type="transmembrane region" description="Helical" evidence="7">
    <location>
        <begin position="429"/>
        <end position="446"/>
    </location>
</feature>
<evidence type="ECO:0000256" key="7">
    <source>
        <dbReference type="SAM" id="Phobius"/>
    </source>
</evidence>
<feature type="transmembrane region" description="Helical" evidence="7">
    <location>
        <begin position="407"/>
        <end position="423"/>
    </location>
</feature>
<dbReference type="PANTHER" id="PTHR30509:SF9">
    <property type="entry name" value="MULTIDRUG RESISTANCE PROTEIN MDTO"/>
    <property type="match status" value="1"/>
</dbReference>
<name>A0ABU2U3Z2_9ACTN</name>
<feature type="transmembrane region" description="Helical" evidence="7">
    <location>
        <begin position="147"/>
        <end position="164"/>
    </location>
</feature>
<accession>A0ABU2U3Z2</accession>
<evidence type="ECO:0000313" key="10">
    <source>
        <dbReference type="Proteomes" id="UP001183809"/>
    </source>
</evidence>
<gene>
    <name evidence="9" type="ORF">RM764_33980</name>
</gene>
<comment type="caution">
    <text evidence="9">The sequence shown here is derived from an EMBL/GenBank/DDBJ whole genome shotgun (WGS) entry which is preliminary data.</text>
</comment>
<keyword evidence="3 7" id="KW-0812">Transmembrane</keyword>
<dbReference type="EMBL" id="JAVREY010000063">
    <property type="protein sequence ID" value="MDT0467947.1"/>
    <property type="molecule type" value="Genomic_DNA"/>
</dbReference>
<evidence type="ECO:0000256" key="3">
    <source>
        <dbReference type="ARBA" id="ARBA00022692"/>
    </source>
</evidence>
<dbReference type="RefSeq" id="WP_311699393.1">
    <property type="nucleotide sequence ID" value="NZ_JAVREY010000063.1"/>
</dbReference>
<dbReference type="Proteomes" id="UP001183809">
    <property type="component" value="Unassembled WGS sequence"/>
</dbReference>
<evidence type="ECO:0000256" key="6">
    <source>
        <dbReference type="ARBA" id="ARBA00043993"/>
    </source>
</evidence>
<keyword evidence="4 7" id="KW-1133">Transmembrane helix</keyword>
<dbReference type="InterPro" id="IPR049453">
    <property type="entry name" value="Memb_transporter_dom"/>
</dbReference>
<evidence type="ECO:0000256" key="2">
    <source>
        <dbReference type="ARBA" id="ARBA00022475"/>
    </source>
</evidence>
<evidence type="ECO:0000313" key="9">
    <source>
        <dbReference type="EMBL" id="MDT0467947.1"/>
    </source>
</evidence>
<evidence type="ECO:0000256" key="5">
    <source>
        <dbReference type="ARBA" id="ARBA00023136"/>
    </source>
</evidence>